<keyword evidence="1" id="KW-0472">Membrane</keyword>
<dbReference type="Proteomes" id="UP001193501">
    <property type="component" value="Unassembled WGS sequence"/>
</dbReference>
<dbReference type="AlphaFoldDB" id="A0AAE4YA59"/>
<evidence type="ECO:0000313" key="2">
    <source>
        <dbReference type="EMBL" id="NBZ86290.1"/>
    </source>
</evidence>
<keyword evidence="1" id="KW-0812">Transmembrane</keyword>
<accession>A0AAE4YA59</accession>
<feature type="transmembrane region" description="Helical" evidence="1">
    <location>
        <begin position="133"/>
        <end position="158"/>
    </location>
</feature>
<organism evidence="2 3">
    <name type="scientific">Stagnihabitans tardus</name>
    <dbReference type="NCBI Taxonomy" id="2699202"/>
    <lineage>
        <taxon>Bacteria</taxon>
        <taxon>Pseudomonadati</taxon>
        <taxon>Pseudomonadota</taxon>
        <taxon>Alphaproteobacteria</taxon>
        <taxon>Rhodobacterales</taxon>
        <taxon>Paracoccaceae</taxon>
        <taxon>Stagnihabitans</taxon>
    </lineage>
</organism>
<evidence type="ECO:0000256" key="1">
    <source>
        <dbReference type="SAM" id="Phobius"/>
    </source>
</evidence>
<protein>
    <submittedName>
        <fullName evidence="2">Uncharacterized protein</fullName>
    </submittedName>
</protein>
<feature type="transmembrane region" description="Helical" evidence="1">
    <location>
        <begin position="47"/>
        <end position="71"/>
    </location>
</feature>
<keyword evidence="3" id="KW-1185">Reference proteome</keyword>
<feature type="transmembrane region" description="Helical" evidence="1">
    <location>
        <begin position="12"/>
        <end position="35"/>
    </location>
</feature>
<reference evidence="2" key="1">
    <citation type="submission" date="2020-01" db="EMBL/GenBank/DDBJ databases">
        <authorList>
            <person name="Chen W.-M."/>
        </authorList>
    </citation>
    <scope>NUCLEOTIDE SEQUENCE</scope>
    <source>
        <strain evidence="2">CYK-10</strain>
    </source>
</reference>
<feature type="transmembrane region" description="Helical" evidence="1">
    <location>
        <begin position="222"/>
        <end position="241"/>
    </location>
</feature>
<feature type="transmembrane region" description="Helical" evidence="1">
    <location>
        <begin position="92"/>
        <end position="113"/>
    </location>
</feature>
<comment type="caution">
    <text evidence="2">The sequence shown here is derived from an EMBL/GenBank/DDBJ whole genome shotgun (WGS) entry which is preliminary data.</text>
</comment>
<keyword evidence="1" id="KW-1133">Transmembrane helix</keyword>
<dbReference type="EMBL" id="JAABNR010000001">
    <property type="protein sequence ID" value="NBZ86290.1"/>
    <property type="molecule type" value="Genomic_DNA"/>
</dbReference>
<dbReference type="RefSeq" id="WP_168773080.1">
    <property type="nucleotide sequence ID" value="NZ_JAABNR010000001.1"/>
</dbReference>
<evidence type="ECO:0000313" key="3">
    <source>
        <dbReference type="Proteomes" id="UP001193501"/>
    </source>
</evidence>
<gene>
    <name evidence="2" type="ORF">GV832_01750</name>
</gene>
<sequence length="261" mass="28329">MRQMYEIGFRLLGRAAGLLVIWAILRLLLSVFPLFRGMIQGNLFGDQSLTLVLVLNSALANLPTAFLCLAIQRHLVLQRPLLPRSLRDLRPLGRVWVLLALPGLVVTLLQSFVMSQVGLGSFTSFAFGFYGQLLQLGFVLLGLALALVLWPALPALATQTETGALPILRLWLGKGIWRLLGLALAGPLVIALAAFVLLQVAVISLTARFFGFSMAYIVFNNLPGLVALGLALVFGQAALFVSARRIDRGLDPSLRQAAVFD</sequence>
<name>A0AAE4YA59_9RHOB</name>
<feature type="transmembrane region" description="Helical" evidence="1">
    <location>
        <begin position="179"/>
        <end position="202"/>
    </location>
</feature>
<proteinExistence type="predicted"/>